<comment type="subcellular location">
    <subcellularLocation>
        <location evidence="1">Nucleus</location>
    </subcellularLocation>
</comment>
<feature type="region of interest" description="Disordered" evidence="3">
    <location>
        <begin position="62"/>
        <end position="163"/>
    </location>
</feature>
<feature type="region of interest" description="Disordered" evidence="3">
    <location>
        <begin position="240"/>
        <end position="285"/>
    </location>
</feature>
<evidence type="ECO:0000259" key="4">
    <source>
        <dbReference type="PROSITE" id="PS50048"/>
    </source>
</evidence>
<keyword evidence="6" id="KW-1185">Reference proteome</keyword>
<dbReference type="PANTHER" id="PTHR37534">
    <property type="entry name" value="TRANSCRIPTIONAL ACTIVATOR PROTEIN UGA3"/>
    <property type="match status" value="1"/>
</dbReference>
<evidence type="ECO:0000256" key="3">
    <source>
        <dbReference type="SAM" id="MobiDB-lite"/>
    </source>
</evidence>
<dbReference type="EMBL" id="LN679111">
    <property type="protein sequence ID" value="CEL53359.1"/>
    <property type="molecule type" value="Genomic_DNA"/>
</dbReference>
<dbReference type="Pfam" id="PF00172">
    <property type="entry name" value="Zn_clus"/>
    <property type="match status" value="1"/>
</dbReference>
<evidence type="ECO:0000313" key="5">
    <source>
        <dbReference type="EMBL" id="CEL53359.1"/>
    </source>
</evidence>
<dbReference type="AlphaFoldDB" id="A0A0B7F8X2"/>
<feature type="compositionally biased region" description="Acidic residues" evidence="3">
    <location>
        <begin position="269"/>
        <end position="282"/>
    </location>
</feature>
<protein>
    <recommendedName>
        <fullName evidence="4">Zn(2)-C6 fungal-type domain-containing protein</fullName>
    </recommendedName>
</protein>
<dbReference type="CDD" id="cd00067">
    <property type="entry name" value="GAL4"/>
    <property type="match status" value="1"/>
</dbReference>
<dbReference type="InterPro" id="IPR021858">
    <property type="entry name" value="Fun_TF"/>
</dbReference>
<feature type="compositionally biased region" description="Low complexity" evidence="3">
    <location>
        <begin position="256"/>
        <end position="268"/>
    </location>
</feature>
<dbReference type="GO" id="GO:0000981">
    <property type="term" value="F:DNA-binding transcription factor activity, RNA polymerase II-specific"/>
    <property type="evidence" value="ECO:0007669"/>
    <property type="project" value="InterPro"/>
</dbReference>
<gene>
    <name evidence="5" type="ORF">RSOLAG1IB_06326</name>
</gene>
<accession>A0A0B7F8X2</accession>
<reference evidence="5 6" key="1">
    <citation type="submission" date="2014-11" db="EMBL/GenBank/DDBJ databases">
        <authorList>
            <person name="Wibberg Daniel"/>
        </authorList>
    </citation>
    <scope>NUCLEOTIDE SEQUENCE [LARGE SCALE GENOMIC DNA]</scope>
    <source>
        <strain evidence="5">Rhizoctonia solani AG1-IB 7/3/14</strain>
    </source>
</reference>
<evidence type="ECO:0000256" key="1">
    <source>
        <dbReference type="ARBA" id="ARBA00004123"/>
    </source>
</evidence>
<dbReference type="Proteomes" id="UP000059188">
    <property type="component" value="Unassembled WGS sequence"/>
</dbReference>
<dbReference type="STRING" id="1108050.A0A0B7F8X2"/>
<dbReference type="PROSITE" id="PS00463">
    <property type="entry name" value="ZN2_CY6_FUNGAL_1"/>
    <property type="match status" value="1"/>
</dbReference>
<feature type="domain" description="Zn(2)-C6 fungal-type" evidence="4">
    <location>
        <begin position="13"/>
        <end position="41"/>
    </location>
</feature>
<sequence length="697" mass="76761">MPTPRMNIRSINGCYTCKNRKKKCDETHPQCLRCIGMGIQCGGYPPLENPDSRGVMRRARPILPATGAKRGTTFKMVMPGSNKQSTSHVPSSGSSSSATSRSKITNEERNPPTEPPGQMSTFSQFPDPPQQPTYLSKTDTARSLPTQPMVPTQSHDAGYMAGQLPASSFPFSDAHAPNSSPNVSLNPSSSELVRLHTVNNRVEEHRHTAQGQSVSVHGAPMFEHTWNELSVPTQSRPLDSLFSVSGSGSGSGTGSGSSRSLPSLSFSPSEDEESASEDDDPEGVGVVMCMIPTPDPHTQSNTLPYVLQSYARWTSFSVFEPSRIAYQFRDNILARFSSSQASRNRVILIANAISAIGRDAKFNARSTSIVGMLYDEAQQSIAHVTSRRPSSRRELDIPIASMAFDHLVEMLLLQCWSIGPRNLMGLMHASAPVFRRACPEPPEQLVSLPRILLESEFHHRQFVESDVLLTLISGRSMFFRYNISFTQETWDRIATEDGLQWLRGLPGQFLVLLAWINSLCEEFGANVDPQVVAEIEGRIRSARFAPGVSSDPILTVRRLAVKECWRQVIFVYLYMALCGAAADDPRVARAVKAFTRIINGVKPGHNPDTFLLIPMHVVGVAASRRKERDSIRRRIFGLQQGANSGTPPHAALIKLTDIWERTGLENRAAVWSDLRISALRSTCRNLNLQPSPNPSDG</sequence>
<dbReference type="Gene3D" id="4.10.240.10">
    <property type="entry name" value="Zn(2)-C6 fungal-type DNA-binding domain"/>
    <property type="match status" value="1"/>
</dbReference>
<feature type="compositionally biased region" description="Polar residues" evidence="3">
    <location>
        <begin position="132"/>
        <end position="155"/>
    </location>
</feature>
<evidence type="ECO:0000256" key="2">
    <source>
        <dbReference type="ARBA" id="ARBA00023242"/>
    </source>
</evidence>
<dbReference type="GO" id="GO:0005634">
    <property type="term" value="C:nucleus"/>
    <property type="evidence" value="ECO:0007669"/>
    <property type="project" value="UniProtKB-SubCell"/>
</dbReference>
<proteinExistence type="predicted"/>
<organism evidence="5 6">
    <name type="scientific">Thanatephorus cucumeris (strain AG1-IB / isolate 7/3/14)</name>
    <name type="common">Lettuce bottom rot fungus</name>
    <name type="synonym">Rhizoctonia solani</name>
    <dbReference type="NCBI Taxonomy" id="1108050"/>
    <lineage>
        <taxon>Eukaryota</taxon>
        <taxon>Fungi</taxon>
        <taxon>Dikarya</taxon>
        <taxon>Basidiomycota</taxon>
        <taxon>Agaricomycotina</taxon>
        <taxon>Agaricomycetes</taxon>
        <taxon>Cantharellales</taxon>
        <taxon>Ceratobasidiaceae</taxon>
        <taxon>Rhizoctonia</taxon>
        <taxon>Rhizoctonia solani AG-1</taxon>
    </lineage>
</organism>
<dbReference type="PANTHER" id="PTHR37534:SF46">
    <property type="entry name" value="ZN(II)2CYS6 TRANSCRIPTION FACTOR (EUROFUNG)"/>
    <property type="match status" value="1"/>
</dbReference>
<dbReference type="SMART" id="SM00066">
    <property type="entry name" value="GAL4"/>
    <property type="match status" value="1"/>
</dbReference>
<name>A0A0B7F8X2_THACB</name>
<dbReference type="PROSITE" id="PS50048">
    <property type="entry name" value="ZN2_CY6_FUNGAL_2"/>
    <property type="match status" value="1"/>
</dbReference>
<feature type="compositionally biased region" description="Low complexity" evidence="3">
    <location>
        <begin position="85"/>
        <end position="103"/>
    </location>
</feature>
<keyword evidence="2" id="KW-0539">Nucleus</keyword>
<dbReference type="Pfam" id="PF11951">
    <property type="entry name" value="Fungal_trans_2"/>
    <property type="match status" value="1"/>
</dbReference>
<dbReference type="GO" id="GO:0008270">
    <property type="term" value="F:zinc ion binding"/>
    <property type="evidence" value="ECO:0007669"/>
    <property type="project" value="InterPro"/>
</dbReference>
<dbReference type="OrthoDB" id="422427at2759"/>
<evidence type="ECO:0000313" key="6">
    <source>
        <dbReference type="Proteomes" id="UP000059188"/>
    </source>
</evidence>
<dbReference type="InterPro" id="IPR036864">
    <property type="entry name" value="Zn2-C6_fun-type_DNA-bd_sf"/>
</dbReference>
<dbReference type="InterPro" id="IPR001138">
    <property type="entry name" value="Zn2Cys6_DnaBD"/>
</dbReference>
<dbReference type="SUPFAM" id="SSF57701">
    <property type="entry name" value="Zn2/Cys6 DNA-binding domain"/>
    <property type="match status" value="1"/>
</dbReference>